<sequence length="423" mass="44279">MGEHLAAAQERLDRAADLGGFDAEVVAHLKDPIETLSASVRIRRDDGSALSLKGWRCRYNSALGPTKGGIRFHPSVHLDEVETLAFLMTMKCALMGLPFGGGKGGVEVDAHDLSTMEKERVARGYVRAMAKILGPDRDVPAPDVATGEREMAWMVSEYSEIAGSIQPHAFTGKPVALGGMPGRTPATGRGAHIALEEMRGPAGLAEEGGLTIALQGFGNAGRWFADAAAKAGHRVVAVADSSGTVSDPDGLDIEALSEAKDEHGKVTAFDGGNATSSDDSRDVLSTECDVMVFAALGGVIADGEDAKALRCKAIVELANRPVLPAADQALADAGIEVVPDILANGGGVTISHAEWVQGRQGIDWADEDVSDYLEARMTDAAANVRDAMKQYDTDMRTAAYAVALRTLCAAISAHGTRADFGKA</sequence>
<dbReference type="GO" id="GO:0004352">
    <property type="term" value="F:glutamate dehydrogenase (NAD+) activity"/>
    <property type="evidence" value="ECO:0007669"/>
    <property type="project" value="TreeGrafter"/>
</dbReference>
<gene>
    <name evidence="9" type="ORF">DL238_14710</name>
</gene>
<organism evidence="9 10">
    <name type="scientific">Alteriqipengyuania lutimaris</name>
    <dbReference type="NCBI Taxonomy" id="1538146"/>
    <lineage>
        <taxon>Bacteria</taxon>
        <taxon>Pseudomonadati</taxon>
        <taxon>Pseudomonadota</taxon>
        <taxon>Alphaproteobacteria</taxon>
        <taxon>Sphingomonadales</taxon>
        <taxon>Erythrobacteraceae</taxon>
        <taxon>Alteriqipengyuania</taxon>
    </lineage>
</organism>
<evidence type="ECO:0000256" key="7">
    <source>
        <dbReference type="RuleBase" id="RU004417"/>
    </source>
</evidence>
<dbReference type="PIRSF" id="PIRSF000185">
    <property type="entry name" value="Glu_DH"/>
    <property type="match status" value="1"/>
</dbReference>
<evidence type="ECO:0000256" key="2">
    <source>
        <dbReference type="ARBA" id="ARBA00023002"/>
    </source>
</evidence>
<dbReference type="InterPro" id="IPR006095">
    <property type="entry name" value="Glu/Leu/Phe/Val/Trp_DH"/>
</dbReference>
<dbReference type="PRINTS" id="PR00082">
    <property type="entry name" value="GLFDHDRGNASE"/>
</dbReference>
<keyword evidence="5" id="KW-0520">NAD</keyword>
<evidence type="ECO:0000313" key="9">
    <source>
        <dbReference type="EMBL" id="RDS75925.1"/>
    </source>
</evidence>
<evidence type="ECO:0000256" key="4">
    <source>
        <dbReference type="PIRSR" id="PIRSR000185-1"/>
    </source>
</evidence>
<feature type="domain" description="Glutamate/phenylalanine/leucine/valine/L-tryptophan dehydrogenase C-terminal" evidence="8">
    <location>
        <begin position="182"/>
        <end position="415"/>
    </location>
</feature>
<dbReference type="EMBL" id="QRBB01000002">
    <property type="protein sequence ID" value="RDS75925.1"/>
    <property type="molecule type" value="Genomic_DNA"/>
</dbReference>
<evidence type="ECO:0000256" key="1">
    <source>
        <dbReference type="ARBA" id="ARBA00006382"/>
    </source>
</evidence>
<keyword evidence="10" id="KW-1185">Reference proteome</keyword>
<comment type="similarity">
    <text evidence="1 3 7">Belongs to the Glu/Leu/Phe/Val dehydrogenases family.</text>
</comment>
<comment type="caution">
    <text evidence="9">The sequence shown here is derived from an EMBL/GenBank/DDBJ whole genome shotgun (WGS) entry which is preliminary data.</text>
</comment>
<keyword evidence="2 3" id="KW-0560">Oxidoreductase</keyword>
<evidence type="ECO:0000256" key="5">
    <source>
        <dbReference type="PIRSR" id="PIRSR000185-2"/>
    </source>
</evidence>
<evidence type="ECO:0000256" key="6">
    <source>
        <dbReference type="PIRSR" id="PIRSR000185-3"/>
    </source>
</evidence>
<proteinExistence type="inferred from homology"/>
<dbReference type="InterPro" id="IPR006096">
    <property type="entry name" value="Glu/Leu/Phe/Val/Trp_DH_C"/>
</dbReference>
<dbReference type="InterPro" id="IPR036291">
    <property type="entry name" value="NAD(P)-bd_dom_sf"/>
</dbReference>
<protein>
    <recommendedName>
        <fullName evidence="3">Glutamate dehydrogenase</fullName>
    </recommendedName>
</protein>
<dbReference type="Gene3D" id="3.40.50.720">
    <property type="entry name" value="NAD(P)-binding Rossmann-like Domain"/>
    <property type="match status" value="1"/>
</dbReference>
<feature type="binding site" evidence="5">
    <location>
        <position position="351"/>
    </location>
    <ligand>
        <name>substrate</name>
    </ligand>
</feature>
<dbReference type="PANTHER" id="PTHR11606">
    <property type="entry name" value="GLUTAMATE DEHYDROGENASE"/>
    <property type="match status" value="1"/>
</dbReference>
<dbReference type="SUPFAM" id="SSF53223">
    <property type="entry name" value="Aminoacid dehydrogenase-like, N-terminal domain"/>
    <property type="match status" value="1"/>
</dbReference>
<accession>A0A395LH18</accession>
<dbReference type="AlphaFoldDB" id="A0A395LH18"/>
<evidence type="ECO:0000259" key="8">
    <source>
        <dbReference type="SMART" id="SM00839"/>
    </source>
</evidence>
<feature type="binding site" evidence="5">
    <location>
        <position position="187"/>
    </location>
    <ligand>
        <name>NAD(+)</name>
        <dbReference type="ChEBI" id="CHEBI:57540"/>
    </ligand>
</feature>
<dbReference type="SMART" id="SM00839">
    <property type="entry name" value="ELFV_dehydrog"/>
    <property type="match status" value="1"/>
</dbReference>
<dbReference type="GO" id="GO:0000166">
    <property type="term" value="F:nucleotide binding"/>
    <property type="evidence" value="ECO:0007669"/>
    <property type="project" value="UniProtKB-KW"/>
</dbReference>
<feature type="site" description="Important for catalysis" evidence="6">
    <location>
        <position position="143"/>
    </location>
</feature>
<dbReference type="InterPro" id="IPR006097">
    <property type="entry name" value="Glu/Leu/Phe/Val/Trp_DH_dimer"/>
</dbReference>
<keyword evidence="5" id="KW-0547">Nucleotide-binding</keyword>
<dbReference type="InterPro" id="IPR046346">
    <property type="entry name" value="Aminoacid_DH-like_N_sf"/>
</dbReference>
<dbReference type="GO" id="GO:0006538">
    <property type="term" value="P:L-glutamate catabolic process"/>
    <property type="evidence" value="ECO:0007669"/>
    <property type="project" value="TreeGrafter"/>
</dbReference>
<feature type="active site" description="Proton donor" evidence="4">
    <location>
        <position position="103"/>
    </location>
</feature>
<dbReference type="RefSeq" id="WP_115493190.1">
    <property type="nucleotide sequence ID" value="NZ_JACHWW010000002.1"/>
</dbReference>
<evidence type="ECO:0000313" key="10">
    <source>
        <dbReference type="Proteomes" id="UP000254101"/>
    </source>
</evidence>
<dbReference type="OrthoDB" id="9803297at2"/>
<dbReference type="CDD" id="cd01076">
    <property type="entry name" value="NAD_bind_1_Glu_DH"/>
    <property type="match status" value="1"/>
</dbReference>
<feature type="binding site" evidence="5">
    <location>
        <position position="219"/>
    </location>
    <ligand>
        <name>NAD(+)</name>
        <dbReference type="ChEBI" id="CHEBI:57540"/>
    </ligand>
</feature>
<dbReference type="PANTHER" id="PTHR11606:SF13">
    <property type="entry name" value="GLUTAMATE DEHYDROGENASE 1, MITOCHONDRIAL"/>
    <property type="match status" value="1"/>
</dbReference>
<evidence type="ECO:0000256" key="3">
    <source>
        <dbReference type="PIRNR" id="PIRNR000185"/>
    </source>
</evidence>
<dbReference type="Pfam" id="PF02812">
    <property type="entry name" value="ELFV_dehydrog_N"/>
    <property type="match status" value="1"/>
</dbReference>
<dbReference type="Gene3D" id="3.40.50.10860">
    <property type="entry name" value="Leucine Dehydrogenase, chain A, domain 1"/>
    <property type="match status" value="1"/>
</dbReference>
<dbReference type="SUPFAM" id="SSF51735">
    <property type="entry name" value="NAD(P)-binding Rossmann-fold domains"/>
    <property type="match status" value="1"/>
</dbReference>
<feature type="binding site" evidence="5">
    <location>
        <position position="91"/>
    </location>
    <ligand>
        <name>substrate</name>
    </ligand>
</feature>
<dbReference type="InterPro" id="IPR014362">
    <property type="entry name" value="Glu_DH"/>
</dbReference>
<dbReference type="InterPro" id="IPR033922">
    <property type="entry name" value="NAD_bind_Glu_DH"/>
</dbReference>
<name>A0A395LH18_9SPHN</name>
<dbReference type="Pfam" id="PF00208">
    <property type="entry name" value="ELFV_dehydrog"/>
    <property type="match status" value="1"/>
</dbReference>
<feature type="binding site" evidence="5">
    <location>
        <position position="67"/>
    </location>
    <ligand>
        <name>substrate</name>
    </ligand>
</feature>
<reference evidence="9 10" key="1">
    <citation type="submission" date="2018-07" db="EMBL/GenBank/DDBJ databases">
        <title>Erythrobacter nanhaiensis sp. nov., a novel member of the genus Erythrobacter isolated from the South China Sea.</title>
        <authorList>
            <person name="Chen X."/>
            <person name="Liu J."/>
        </authorList>
    </citation>
    <scope>NUCLEOTIDE SEQUENCE [LARGE SCALE GENOMIC DNA]</scope>
    <source>
        <strain evidence="9 10">S-5</strain>
    </source>
</reference>
<dbReference type="Proteomes" id="UP000254101">
    <property type="component" value="Unassembled WGS sequence"/>
</dbReference>